<name>A0A1B0A009_GLOPL</name>
<dbReference type="EnsemblMetazoa" id="GPAI030273-RA">
    <property type="protein sequence ID" value="GPAI030273-PA"/>
    <property type="gene ID" value="GPAI030273"/>
</dbReference>
<keyword evidence="2" id="KW-1185">Reference proteome</keyword>
<reference evidence="2" key="1">
    <citation type="submission" date="2014-03" db="EMBL/GenBank/DDBJ databases">
        <authorList>
            <person name="Aksoy S."/>
            <person name="Warren W."/>
            <person name="Wilson R.K."/>
        </authorList>
    </citation>
    <scope>NUCLEOTIDE SEQUENCE [LARGE SCALE GENOMIC DNA]</scope>
    <source>
        <strain evidence="2">IAEA</strain>
    </source>
</reference>
<accession>A0A1B0A009</accession>
<sequence length="130" mass="14719">MTCQRINPHGYLVIIHCNTCAEGVLITQQYPEELLKVLNKNLRPMKTRPDQARLSGLLQPLPVIEGTLPLAPTSRATPSVDIFLHRCRYQSIVGKPCMFLVNRPSSRPSTAHDNFLFLLITVKLNQIKKM</sequence>
<reference evidence="1" key="2">
    <citation type="submission" date="2020-05" db="UniProtKB">
        <authorList>
            <consortium name="EnsemblMetazoa"/>
        </authorList>
    </citation>
    <scope>IDENTIFICATION</scope>
    <source>
        <strain evidence="1">IAEA</strain>
    </source>
</reference>
<organism evidence="1 2">
    <name type="scientific">Glossina pallidipes</name>
    <name type="common">Tsetse fly</name>
    <dbReference type="NCBI Taxonomy" id="7398"/>
    <lineage>
        <taxon>Eukaryota</taxon>
        <taxon>Metazoa</taxon>
        <taxon>Ecdysozoa</taxon>
        <taxon>Arthropoda</taxon>
        <taxon>Hexapoda</taxon>
        <taxon>Insecta</taxon>
        <taxon>Pterygota</taxon>
        <taxon>Neoptera</taxon>
        <taxon>Endopterygota</taxon>
        <taxon>Diptera</taxon>
        <taxon>Brachycera</taxon>
        <taxon>Muscomorpha</taxon>
        <taxon>Hippoboscoidea</taxon>
        <taxon>Glossinidae</taxon>
        <taxon>Glossina</taxon>
    </lineage>
</organism>
<proteinExistence type="predicted"/>
<protein>
    <submittedName>
        <fullName evidence="1">Uncharacterized protein</fullName>
    </submittedName>
</protein>
<evidence type="ECO:0000313" key="2">
    <source>
        <dbReference type="Proteomes" id="UP000092445"/>
    </source>
</evidence>
<dbReference type="Proteomes" id="UP000092445">
    <property type="component" value="Unassembled WGS sequence"/>
</dbReference>
<evidence type="ECO:0000313" key="1">
    <source>
        <dbReference type="EnsemblMetazoa" id="GPAI030273-PA"/>
    </source>
</evidence>
<dbReference type="VEuPathDB" id="VectorBase:GPAI030273"/>
<dbReference type="AlphaFoldDB" id="A0A1B0A009"/>